<dbReference type="PROSITE" id="PS00211">
    <property type="entry name" value="ABC_TRANSPORTER_1"/>
    <property type="match status" value="1"/>
</dbReference>
<keyword evidence="7" id="KW-0406">Ion transport</keyword>
<evidence type="ECO:0000256" key="5">
    <source>
        <dbReference type="ARBA" id="ARBA00022840"/>
    </source>
</evidence>
<dbReference type="InterPro" id="IPR027417">
    <property type="entry name" value="P-loop_NTPase"/>
</dbReference>
<evidence type="ECO:0000256" key="2">
    <source>
        <dbReference type="ARBA" id="ARBA00022475"/>
    </source>
</evidence>
<dbReference type="RefSeq" id="WP_422863712.1">
    <property type="nucleotide sequence ID" value="NZ_JAMSKV010000005.1"/>
</dbReference>
<dbReference type="Proteomes" id="UP001524587">
    <property type="component" value="Unassembled WGS sequence"/>
</dbReference>
<evidence type="ECO:0000256" key="7">
    <source>
        <dbReference type="ARBA" id="ARBA00023065"/>
    </source>
</evidence>
<sequence length="375" mass="38939">MNAFDLSSSPSLEIEGVRRAFGETEVLRGVDLTVRPGELLAILGASGGGKTTLLRLVCGFERADSGRILIGGVPVDDASGRRRIFVRPEKRGVGYVAQDGALFPHLSVSANILFGLGRADRSGAAADRLAAHLLELVGLPAAYAARSPQTLSGGEQQRVALARALAPKPRLVLLDEPFSALDAGLRAGTRRAVADALHQAGAAALLVTHDQGEALSMGDRVGVLRDGRLVQVAAPATLYRRPVDAALASFVGEAVLLEGWAQDRTVRCPLGEVMLAPDCGVRTGAVQLMLRPEQIALDPNAPCRATVETISYYGHDAGVVLRLAEGQRVSARIDGGTGHALQPGTMVGVAVIGEGVAFPVAERHEAAVAEAGAAS</sequence>
<evidence type="ECO:0000256" key="1">
    <source>
        <dbReference type="ARBA" id="ARBA00022448"/>
    </source>
</evidence>
<dbReference type="SUPFAM" id="SSF52540">
    <property type="entry name" value="P-loop containing nucleoside triphosphate hydrolases"/>
    <property type="match status" value="1"/>
</dbReference>
<evidence type="ECO:0000259" key="9">
    <source>
        <dbReference type="PROSITE" id="PS50893"/>
    </source>
</evidence>
<dbReference type="CDD" id="cd03259">
    <property type="entry name" value="ABC_Carb_Solutes_like"/>
    <property type="match status" value="1"/>
</dbReference>
<organism evidence="10 11">
    <name type="scientific">Endosaccharibacter trunci</name>
    <dbReference type="NCBI Taxonomy" id="2812733"/>
    <lineage>
        <taxon>Bacteria</taxon>
        <taxon>Pseudomonadati</taxon>
        <taxon>Pseudomonadota</taxon>
        <taxon>Alphaproteobacteria</taxon>
        <taxon>Acetobacterales</taxon>
        <taxon>Acetobacteraceae</taxon>
        <taxon>Endosaccharibacter</taxon>
    </lineage>
</organism>
<dbReference type="SMART" id="SM00382">
    <property type="entry name" value="AAA"/>
    <property type="match status" value="1"/>
</dbReference>
<dbReference type="Pfam" id="PF00005">
    <property type="entry name" value="ABC_tran"/>
    <property type="match status" value="1"/>
</dbReference>
<dbReference type="PROSITE" id="PS50893">
    <property type="entry name" value="ABC_TRANSPORTER_2"/>
    <property type="match status" value="1"/>
</dbReference>
<evidence type="ECO:0000256" key="6">
    <source>
        <dbReference type="ARBA" id="ARBA00023004"/>
    </source>
</evidence>
<evidence type="ECO:0000256" key="4">
    <source>
        <dbReference type="ARBA" id="ARBA00022741"/>
    </source>
</evidence>
<gene>
    <name evidence="10" type="ORF">NFI95_07235</name>
</gene>
<dbReference type="InterPro" id="IPR008995">
    <property type="entry name" value="Mo/tungstate-bd_C_term_dom"/>
</dbReference>
<keyword evidence="5 10" id="KW-0067">ATP-binding</keyword>
<keyword evidence="11" id="KW-1185">Reference proteome</keyword>
<keyword evidence="6" id="KW-0408">Iron</keyword>
<dbReference type="Gene3D" id="3.40.50.300">
    <property type="entry name" value="P-loop containing nucleotide triphosphate hydrolases"/>
    <property type="match status" value="1"/>
</dbReference>
<evidence type="ECO:0000256" key="3">
    <source>
        <dbReference type="ARBA" id="ARBA00022496"/>
    </source>
</evidence>
<name>A0ABT1W5T4_9PROT</name>
<accession>A0ABT1W5T4</accession>
<comment type="caution">
    <text evidence="10">The sequence shown here is derived from an EMBL/GenBank/DDBJ whole genome shotgun (WGS) entry which is preliminary data.</text>
</comment>
<dbReference type="InterPro" id="IPR013611">
    <property type="entry name" value="Transp-assoc_OB_typ2"/>
</dbReference>
<keyword evidence="1" id="KW-0813">Transport</keyword>
<evidence type="ECO:0000313" key="10">
    <source>
        <dbReference type="EMBL" id="MCQ8278240.1"/>
    </source>
</evidence>
<dbReference type="InterPro" id="IPR015853">
    <property type="entry name" value="ABC_transpr_FbpC"/>
</dbReference>
<keyword evidence="2" id="KW-1003">Cell membrane</keyword>
<keyword evidence="4" id="KW-0547">Nucleotide-binding</keyword>
<keyword evidence="8" id="KW-0472">Membrane</keyword>
<dbReference type="EMBL" id="JAMSKV010000005">
    <property type="protein sequence ID" value="MCQ8278240.1"/>
    <property type="molecule type" value="Genomic_DNA"/>
</dbReference>
<dbReference type="InterPro" id="IPR003593">
    <property type="entry name" value="AAA+_ATPase"/>
</dbReference>
<dbReference type="InterPro" id="IPR050093">
    <property type="entry name" value="ABC_SmlMolc_Importer"/>
</dbReference>
<proteinExistence type="predicted"/>
<evidence type="ECO:0000313" key="11">
    <source>
        <dbReference type="Proteomes" id="UP001524587"/>
    </source>
</evidence>
<dbReference type="InterPro" id="IPR017871">
    <property type="entry name" value="ABC_transporter-like_CS"/>
</dbReference>
<dbReference type="GO" id="GO:0005524">
    <property type="term" value="F:ATP binding"/>
    <property type="evidence" value="ECO:0007669"/>
    <property type="project" value="UniProtKB-KW"/>
</dbReference>
<dbReference type="SUPFAM" id="SSF50331">
    <property type="entry name" value="MOP-like"/>
    <property type="match status" value="1"/>
</dbReference>
<dbReference type="PANTHER" id="PTHR42781:SF4">
    <property type="entry name" value="SPERMIDINE_PUTRESCINE IMPORT ATP-BINDING PROTEIN POTA"/>
    <property type="match status" value="1"/>
</dbReference>
<protein>
    <submittedName>
        <fullName evidence="10">ABC transporter ATP-binding protein</fullName>
    </submittedName>
</protein>
<keyword evidence="3" id="KW-0410">Iron transport</keyword>
<dbReference type="InterPro" id="IPR003439">
    <property type="entry name" value="ABC_transporter-like_ATP-bd"/>
</dbReference>
<evidence type="ECO:0000256" key="8">
    <source>
        <dbReference type="ARBA" id="ARBA00023136"/>
    </source>
</evidence>
<feature type="domain" description="ABC transporter" evidence="9">
    <location>
        <begin position="12"/>
        <end position="251"/>
    </location>
</feature>
<reference evidence="10 11" key="1">
    <citation type="submission" date="2022-06" db="EMBL/GenBank/DDBJ databases">
        <title>Endosaccharibacter gen. nov., sp. nov., endophytic bacteria isolated from sugarcane.</title>
        <authorList>
            <person name="Pitiwittayakul N."/>
            <person name="Yukphan P."/>
            <person name="Charoenyingcharoen P."/>
            <person name="Tanasupawat S."/>
        </authorList>
    </citation>
    <scope>NUCLEOTIDE SEQUENCE [LARGE SCALE GENOMIC DNA]</scope>
    <source>
        <strain evidence="10 11">KSS8</strain>
    </source>
</reference>
<dbReference type="Pfam" id="PF08402">
    <property type="entry name" value="TOBE_2"/>
    <property type="match status" value="1"/>
</dbReference>
<dbReference type="PANTHER" id="PTHR42781">
    <property type="entry name" value="SPERMIDINE/PUTRESCINE IMPORT ATP-BINDING PROTEIN POTA"/>
    <property type="match status" value="1"/>
</dbReference>